<dbReference type="InParanoid" id="A0A5J5EWQ9"/>
<feature type="compositionally biased region" description="Pro residues" evidence="1">
    <location>
        <begin position="36"/>
        <end position="49"/>
    </location>
</feature>
<dbReference type="OrthoDB" id="3365399at2759"/>
<dbReference type="InterPro" id="IPR022617">
    <property type="entry name" value="Rad60/SUMO-like_dom"/>
</dbReference>
<dbReference type="SUPFAM" id="SSF54236">
    <property type="entry name" value="Ubiquitin-like"/>
    <property type="match status" value="1"/>
</dbReference>
<comment type="caution">
    <text evidence="3">The sequence shown here is derived from an EMBL/GenBank/DDBJ whole genome shotgun (WGS) entry which is preliminary data.</text>
</comment>
<dbReference type="Gene3D" id="3.10.20.90">
    <property type="entry name" value="Phosphatidylinositol 3-kinase Catalytic Subunit, Chain A, domain 1"/>
    <property type="match status" value="1"/>
</dbReference>
<evidence type="ECO:0000313" key="4">
    <source>
        <dbReference type="Proteomes" id="UP000326924"/>
    </source>
</evidence>
<dbReference type="Proteomes" id="UP000326924">
    <property type="component" value="Unassembled WGS sequence"/>
</dbReference>
<evidence type="ECO:0000313" key="3">
    <source>
        <dbReference type="EMBL" id="KAA8905570.1"/>
    </source>
</evidence>
<dbReference type="Pfam" id="PF11976">
    <property type="entry name" value="Rad60-SLD"/>
    <property type="match status" value="1"/>
</dbReference>
<dbReference type="AlphaFoldDB" id="A0A5J5EWQ9"/>
<feature type="domain" description="Ubiquitin-like" evidence="2">
    <location>
        <begin position="330"/>
        <end position="402"/>
    </location>
</feature>
<evidence type="ECO:0000256" key="1">
    <source>
        <dbReference type="SAM" id="MobiDB-lite"/>
    </source>
</evidence>
<evidence type="ECO:0000259" key="2">
    <source>
        <dbReference type="PROSITE" id="PS50053"/>
    </source>
</evidence>
<name>A0A5J5EWQ9_9PEZI</name>
<feature type="compositionally biased region" description="Low complexity" evidence="1">
    <location>
        <begin position="126"/>
        <end position="147"/>
    </location>
</feature>
<organism evidence="3 4">
    <name type="scientific">Sphaerosporella brunnea</name>
    <dbReference type="NCBI Taxonomy" id="1250544"/>
    <lineage>
        <taxon>Eukaryota</taxon>
        <taxon>Fungi</taxon>
        <taxon>Dikarya</taxon>
        <taxon>Ascomycota</taxon>
        <taxon>Pezizomycotina</taxon>
        <taxon>Pezizomycetes</taxon>
        <taxon>Pezizales</taxon>
        <taxon>Pyronemataceae</taxon>
        <taxon>Sphaerosporella</taxon>
    </lineage>
</organism>
<reference evidence="3 4" key="1">
    <citation type="submission" date="2019-09" db="EMBL/GenBank/DDBJ databases">
        <title>Draft genome of the ectomycorrhizal ascomycete Sphaerosporella brunnea.</title>
        <authorList>
            <consortium name="DOE Joint Genome Institute"/>
            <person name="Benucci G.M."/>
            <person name="Marozzi G."/>
            <person name="Antonielli L."/>
            <person name="Sanchez S."/>
            <person name="Marco P."/>
            <person name="Wang X."/>
            <person name="Falini L.B."/>
            <person name="Barry K."/>
            <person name="Haridas S."/>
            <person name="Lipzen A."/>
            <person name="Labutti K."/>
            <person name="Grigoriev I.V."/>
            <person name="Murat C."/>
            <person name="Martin F."/>
            <person name="Albertini E."/>
            <person name="Donnini D."/>
            <person name="Bonito G."/>
        </authorList>
    </citation>
    <scope>NUCLEOTIDE SEQUENCE [LARGE SCALE GENOMIC DNA]</scope>
    <source>
        <strain evidence="3 4">Sb_GMNB300</strain>
    </source>
</reference>
<dbReference type="SMART" id="SM00213">
    <property type="entry name" value="UBQ"/>
    <property type="match status" value="1"/>
</dbReference>
<gene>
    <name evidence="3" type="ORF">FN846DRAFT_744529</name>
</gene>
<sequence length="402" mass="44999">MLSSPDLDPPPKKKTGGRPKFNKLQLARKPSTPAAPDEPTPAPSSPPPPRDADNDSLSFFHRSAEAYPVSTGTKRSKKRTFSRDGRGSDSEESESNRTGGRRDRVQRLRQRYQQQDSDDEDDDIPGRLSSTPPRRSTSTKAATTIISLGSSDDEDELYRKPEDPAVTAAAAKQREEERRREEEMLAVLRARVQARAAQAPQESNQPVIYILITSDIANTKPLMVKRRYDQPIKDVRLVWCEAQKFTPAQTNEVFLVWKNRIKLADRVSCKGIGVALDPSGEPNGDGVIAGKVHFQAMTQELFERAISGPREEEEELPEEKKKEEPEEGLIRLVLKSKGKDEYKLRVRPTTTIASMIEAYRKAKNVGPAQVVRLDFEGDTLDPDDTVGDTDLEDMVMIDVYVT</sequence>
<keyword evidence="4" id="KW-1185">Reference proteome</keyword>
<dbReference type="CDD" id="cd17080">
    <property type="entry name" value="Ubl_SLD2_Esc2_like"/>
    <property type="match status" value="1"/>
</dbReference>
<feature type="compositionally biased region" description="Basic residues" evidence="1">
    <location>
        <begin position="12"/>
        <end position="21"/>
    </location>
</feature>
<protein>
    <submittedName>
        <fullName evidence="3">Ubiquitin-2 like Rad60 SUMO-like-domain-containing protein</fullName>
    </submittedName>
</protein>
<proteinExistence type="predicted"/>
<feature type="region of interest" description="Disordered" evidence="1">
    <location>
        <begin position="1"/>
        <end position="178"/>
    </location>
</feature>
<dbReference type="InterPro" id="IPR000626">
    <property type="entry name" value="Ubiquitin-like_dom"/>
</dbReference>
<accession>A0A5J5EWQ9</accession>
<dbReference type="InterPro" id="IPR029071">
    <property type="entry name" value="Ubiquitin-like_domsf"/>
</dbReference>
<dbReference type="PROSITE" id="PS50053">
    <property type="entry name" value="UBIQUITIN_2"/>
    <property type="match status" value="1"/>
</dbReference>
<dbReference type="EMBL" id="VXIS01000098">
    <property type="protein sequence ID" value="KAA8905570.1"/>
    <property type="molecule type" value="Genomic_DNA"/>
</dbReference>